<organism evidence="2 3">
    <name type="scientific">Nibrella saemangeumensis</name>
    <dbReference type="NCBI Taxonomy" id="1084526"/>
    <lineage>
        <taxon>Bacteria</taxon>
        <taxon>Pseudomonadati</taxon>
        <taxon>Bacteroidota</taxon>
        <taxon>Cytophagia</taxon>
        <taxon>Cytophagales</taxon>
        <taxon>Spirosomataceae</taxon>
        <taxon>Nibrella</taxon>
    </lineage>
</organism>
<evidence type="ECO:0000313" key="3">
    <source>
        <dbReference type="Proteomes" id="UP001501175"/>
    </source>
</evidence>
<feature type="domain" description="Polymerase beta nucleotidyltransferase" evidence="1">
    <location>
        <begin position="12"/>
        <end position="60"/>
    </location>
</feature>
<dbReference type="InterPro" id="IPR041633">
    <property type="entry name" value="Polbeta"/>
</dbReference>
<dbReference type="EMBL" id="BAABHD010000006">
    <property type="protein sequence ID" value="GAA4449441.1"/>
    <property type="molecule type" value="Genomic_DNA"/>
</dbReference>
<accession>A0ABP8MH14</accession>
<evidence type="ECO:0000313" key="2">
    <source>
        <dbReference type="EMBL" id="GAA4449441.1"/>
    </source>
</evidence>
<name>A0ABP8MH14_9BACT</name>
<comment type="caution">
    <text evidence="2">The sequence shown here is derived from an EMBL/GenBank/DDBJ whole genome shotgun (WGS) entry which is preliminary data.</text>
</comment>
<protein>
    <recommendedName>
        <fullName evidence="1">Polymerase beta nucleotidyltransferase domain-containing protein</fullName>
    </recommendedName>
</protein>
<keyword evidence="3" id="KW-1185">Reference proteome</keyword>
<dbReference type="InterPro" id="IPR043519">
    <property type="entry name" value="NT_sf"/>
</dbReference>
<dbReference type="RefSeq" id="WP_425576726.1">
    <property type="nucleotide sequence ID" value="NZ_BAABHD010000006.1"/>
</dbReference>
<dbReference type="Pfam" id="PF18765">
    <property type="entry name" value="Polbeta"/>
    <property type="match status" value="1"/>
</dbReference>
<dbReference type="Proteomes" id="UP001501175">
    <property type="component" value="Unassembled WGS sequence"/>
</dbReference>
<proteinExistence type="predicted"/>
<dbReference type="Gene3D" id="3.30.460.10">
    <property type="entry name" value="Beta Polymerase, domain 2"/>
    <property type="match status" value="1"/>
</dbReference>
<reference evidence="3" key="1">
    <citation type="journal article" date="2019" name="Int. J. Syst. Evol. Microbiol.">
        <title>The Global Catalogue of Microorganisms (GCM) 10K type strain sequencing project: providing services to taxonomists for standard genome sequencing and annotation.</title>
        <authorList>
            <consortium name="The Broad Institute Genomics Platform"/>
            <consortium name="The Broad Institute Genome Sequencing Center for Infectious Disease"/>
            <person name="Wu L."/>
            <person name="Ma J."/>
        </authorList>
    </citation>
    <scope>NUCLEOTIDE SEQUENCE [LARGE SCALE GENOMIC DNA]</scope>
    <source>
        <strain evidence="3">JCM 17927</strain>
    </source>
</reference>
<evidence type="ECO:0000259" key="1">
    <source>
        <dbReference type="Pfam" id="PF18765"/>
    </source>
</evidence>
<dbReference type="SUPFAM" id="SSF81301">
    <property type="entry name" value="Nucleotidyltransferase"/>
    <property type="match status" value="1"/>
</dbReference>
<dbReference type="CDD" id="cd05403">
    <property type="entry name" value="NT_KNTase_like"/>
    <property type="match status" value="1"/>
</dbReference>
<gene>
    <name evidence="2" type="ORF">GCM10023189_08820</name>
</gene>
<sequence length="62" mass="6800">MRFGLTARDLNAIRQVFANCDKAEQVIIFGSRAMGNYKPGSDIDLAIKGDSLTLNDILKLSI</sequence>